<evidence type="ECO:0000313" key="15">
    <source>
        <dbReference type="Proteomes" id="UP000515204"/>
    </source>
</evidence>
<dbReference type="GeneID" id="106749688"/>
<evidence type="ECO:0000256" key="7">
    <source>
        <dbReference type="ARBA" id="ARBA00023053"/>
    </source>
</evidence>
<name>A0A6P3Y3L3_DINQU</name>
<keyword evidence="10 12" id="KW-0739">Sodium transport</keyword>
<reference evidence="16" key="1">
    <citation type="submission" date="2025-08" db="UniProtKB">
        <authorList>
            <consortium name="RefSeq"/>
        </authorList>
    </citation>
    <scope>IDENTIFICATION</scope>
</reference>
<evidence type="ECO:0000256" key="12">
    <source>
        <dbReference type="RuleBase" id="RU000679"/>
    </source>
</evidence>
<comment type="similarity">
    <text evidence="2 12">Belongs to the amiloride-sensitive sodium channel (TC 1.A.6) family.</text>
</comment>
<sequence length="674" mass="77743">MEDSISNLEKTKSTFNPWDDARILSHIGTHDLAHLRNFNAAADAMPTRNRKRDTVDVASENYYNTVDRAPFNYPRTNNLVNTVHLQNPYRPPQRLEGYATHDYSKDVYRSQDSSLRWRYNNFTTKKESVANRSSDKEENEKVEQSKKKKHQVCSDLVRFTNEYCTNSTLHGLRYVGDSNLSIVERVFWAISFTSALVTAIYYIVYLYQKWDNAPIIISLSPSPVPLAEFPFPAVTICNMNHAKKTEARRILNGSDLAKKLMLDDICDTETNMTFDKTQDSINWDSMLQFMINVTQPCTDMLYYCMWHGIPMECKNIFNPTMTDEGICCNFNGVNRQFLFYDARDWPALNITYPSPSIDWNAENGYNSSNSVDVIPWRPYGAGKYYGLTLALDVDTDEYYCSNTASAGFKMLLHNPVETPKIADFSFSIMPGKETRVIVKPQISTASKTLISIPKAKRKCFFTAERKLRYYRTYTQRNCVLECEANFTQKMCSCVQYYMPKSSNTQICGKKDEQCAQNARRAMETKLYDEDTANSLNVTESPSCNCWPGCFEINYRAELSQSRLMSITGNPEPHIKNNEKYFTKNMAIIHVFFVDSQFTKYVKTELFGFTEFLSSTGGLLGLFLGFSFLSCMEILYFSTMRLWCRRYRQPAASRPAALQMHPLDHKKRTIYPFAN</sequence>
<keyword evidence="3 12" id="KW-0813">Transport</keyword>
<keyword evidence="9 14" id="KW-0472">Membrane</keyword>
<dbReference type="OrthoDB" id="6021021at2759"/>
<evidence type="ECO:0000313" key="16">
    <source>
        <dbReference type="RefSeq" id="XP_014484862.1"/>
    </source>
</evidence>
<dbReference type="KEGG" id="dqu:106749688"/>
<feature type="region of interest" description="Disordered" evidence="13">
    <location>
        <begin position="128"/>
        <end position="147"/>
    </location>
</feature>
<organism evidence="15 16">
    <name type="scientific">Dinoponera quadriceps</name>
    <name type="common">South American ant</name>
    <dbReference type="NCBI Taxonomy" id="609295"/>
    <lineage>
        <taxon>Eukaryota</taxon>
        <taxon>Metazoa</taxon>
        <taxon>Ecdysozoa</taxon>
        <taxon>Arthropoda</taxon>
        <taxon>Hexapoda</taxon>
        <taxon>Insecta</taxon>
        <taxon>Pterygota</taxon>
        <taxon>Neoptera</taxon>
        <taxon>Endopterygota</taxon>
        <taxon>Hymenoptera</taxon>
        <taxon>Apocrita</taxon>
        <taxon>Aculeata</taxon>
        <taxon>Formicoidea</taxon>
        <taxon>Formicidae</taxon>
        <taxon>Ponerinae</taxon>
        <taxon>Ponerini</taxon>
        <taxon>Dinoponera</taxon>
    </lineage>
</organism>
<dbReference type="InterPro" id="IPR001873">
    <property type="entry name" value="ENaC"/>
</dbReference>
<gene>
    <name evidence="16" type="primary">LOC106749688</name>
</gene>
<feature type="transmembrane region" description="Helical" evidence="14">
    <location>
        <begin position="186"/>
        <end position="207"/>
    </location>
</feature>
<keyword evidence="8 12" id="KW-0406">Ion transport</keyword>
<dbReference type="Gene3D" id="2.60.470.10">
    <property type="entry name" value="Acid-sensing ion channels like domains"/>
    <property type="match status" value="1"/>
</dbReference>
<keyword evidence="6 14" id="KW-1133">Transmembrane helix</keyword>
<protein>
    <submittedName>
        <fullName evidence="16">Pickpocket protein 28-like</fullName>
    </submittedName>
</protein>
<comment type="subcellular location">
    <subcellularLocation>
        <location evidence="1">Membrane</location>
        <topology evidence="1">Multi-pass membrane protein</topology>
    </subcellularLocation>
</comment>
<keyword evidence="15" id="KW-1185">Reference proteome</keyword>
<dbReference type="PRINTS" id="PR01078">
    <property type="entry name" value="AMINACHANNEL"/>
</dbReference>
<dbReference type="Pfam" id="PF00858">
    <property type="entry name" value="ASC"/>
    <property type="match status" value="1"/>
</dbReference>
<evidence type="ECO:0000256" key="1">
    <source>
        <dbReference type="ARBA" id="ARBA00004141"/>
    </source>
</evidence>
<evidence type="ECO:0000256" key="3">
    <source>
        <dbReference type="ARBA" id="ARBA00022448"/>
    </source>
</evidence>
<keyword evidence="5 12" id="KW-0812">Transmembrane</keyword>
<evidence type="ECO:0000256" key="9">
    <source>
        <dbReference type="ARBA" id="ARBA00023136"/>
    </source>
</evidence>
<accession>A0A6P3Y3L3</accession>
<dbReference type="AlphaFoldDB" id="A0A6P3Y3L3"/>
<dbReference type="RefSeq" id="XP_014484862.1">
    <property type="nucleotide sequence ID" value="XM_014629376.1"/>
</dbReference>
<dbReference type="PANTHER" id="PTHR11690:SF243">
    <property type="entry name" value="PICKPOCKET 12-RELATED"/>
    <property type="match status" value="1"/>
</dbReference>
<evidence type="ECO:0000256" key="6">
    <source>
        <dbReference type="ARBA" id="ARBA00022989"/>
    </source>
</evidence>
<keyword evidence="11 12" id="KW-0407">Ion channel</keyword>
<evidence type="ECO:0000256" key="10">
    <source>
        <dbReference type="ARBA" id="ARBA00023201"/>
    </source>
</evidence>
<evidence type="ECO:0000256" key="5">
    <source>
        <dbReference type="ARBA" id="ARBA00022692"/>
    </source>
</evidence>
<dbReference type="GO" id="GO:0005886">
    <property type="term" value="C:plasma membrane"/>
    <property type="evidence" value="ECO:0007669"/>
    <property type="project" value="TreeGrafter"/>
</dbReference>
<evidence type="ECO:0000256" key="4">
    <source>
        <dbReference type="ARBA" id="ARBA00022461"/>
    </source>
</evidence>
<evidence type="ECO:0000256" key="13">
    <source>
        <dbReference type="SAM" id="MobiDB-lite"/>
    </source>
</evidence>
<dbReference type="Proteomes" id="UP000515204">
    <property type="component" value="Unplaced"/>
</dbReference>
<evidence type="ECO:0000256" key="14">
    <source>
        <dbReference type="SAM" id="Phobius"/>
    </source>
</evidence>
<dbReference type="PANTHER" id="PTHR11690">
    <property type="entry name" value="AMILORIDE-SENSITIVE SODIUM CHANNEL-RELATED"/>
    <property type="match status" value="1"/>
</dbReference>
<dbReference type="GO" id="GO:0015280">
    <property type="term" value="F:ligand-gated sodium channel activity"/>
    <property type="evidence" value="ECO:0007669"/>
    <property type="project" value="TreeGrafter"/>
</dbReference>
<feature type="compositionally biased region" description="Basic and acidic residues" evidence="13">
    <location>
        <begin position="128"/>
        <end position="145"/>
    </location>
</feature>
<evidence type="ECO:0000256" key="8">
    <source>
        <dbReference type="ARBA" id="ARBA00023065"/>
    </source>
</evidence>
<keyword evidence="7" id="KW-0915">Sodium</keyword>
<proteinExistence type="inferred from homology"/>
<evidence type="ECO:0000256" key="11">
    <source>
        <dbReference type="ARBA" id="ARBA00023303"/>
    </source>
</evidence>
<evidence type="ECO:0000256" key="2">
    <source>
        <dbReference type="ARBA" id="ARBA00007193"/>
    </source>
</evidence>
<keyword evidence="4 12" id="KW-0894">Sodium channel</keyword>
<feature type="transmembrane region" description="Helical" evidence="14">
    <location>
        <begin position="618"/>
        <end position="637"/>
    </location>
</feature>